<proteinExistence type="inferred from homology"/>
<dbReference type="RefSeq" id="YP_009317257.1">
    <property type="nucleotide sequence ID" value="NC_031832.1"/>
</dbReference>
<dbReference type="RefSeq" id="YP_009317228.1">
    <property type="nucleotide sequence ID" value="NC_031832.1"/>
</dbReference>
<dbReference type="Pfam" id="PF01578">
    <property type="entry name" value="Cytochrom_C_asm"/>
    <property type="match status" value="1"/>
</dbReference>
<accession>A0A1E1GHT5</accession>
<feature type="transmembrane region" description="Helical" evidence="3">
    <location>
        <begin position="6"/>
        <end position="23"/>
    </location>
</feature>
<dbReference type="GO" id="GO:0016020">
    <property type="term" value="C:membrane"/>
    <property type="evidence" value="ECO:0007669"/>
    <property type="project" value="InterPro"/>
</dbReference>
<dbReference type="InterPro" id="IPR032523">
    <property type="entry name" value="CcmF_C"/>
</dbReference>
<feature type="transmembrane region" description="Helical" evidence="3">
    <location>
        <begin position="209"/>
        <end position="235"/>
    </location>
</feature>
<dbReference type="PANTHER" id="PTHR43653">
    <property type="entry name" value="CYTOCHROME C ASSEMBLY PROTEIN-RELATED"/>
    <property type="match status" value="1"/>
</dbReference>
<keyword evidence="3" id="KW-1133">Transmembrane helix</keyword>
<dbReference type="GO" id="GO:0017004">
    <property type="term" value="P:cytochrome complex assembly"/>
    <property type="evidence" value="ECO:0007669"/>
    <property type="project" value="UniProtKB-KW"/>
</dbReference>
<keyword evidence="6" id="KW-0496">Mitochondrion</keyword>
<gene>
    <name evidence="6" type="primary">ccmF</name>
</gene>
<feature type="transmembrane region" description="Helical" evidence="3">
    <location>
        <begin position="30"/>
        <end position="47"/>
    </location>
</feature>
<feature type="transmembrane region" description="Helical" evidence="3">
    <location>
        <begin position="361"/>
        <end position="384"/>
    </location>
</feature>
<dbReference type="AlphaFoldDB" id="A0A1E1GHT5"/>
<reference evidence="6" key="1">
    <citation type="journal article" date="2016" name="Genome Biol. Evol.">
        <title>Mitochondrial Genome of Palpitomonas bilix: Derived Genome Structure and Ancestral System for Cytochrome c Maturation.</title>
        <authorList>
            <consortium name="AP017433"/>
            <person name="Nishimura Y."/>
            <person name="Tanifuji G."/>
            <person name="Kamikawa R."/>
            <person name="Yabuki A."/>
            <person name="Hashimoto T."/>
            <person name="Inagaki Y."/>
        </authorList>
    </citation>
    <scope>NUCLEOTIDE SEQUENCE</scope>
</reference>
<organism evidence="6">
    <name type="scientific">Palpitomonas bilix</name>
    <dbReference type="NCBI Taxonomy" id="652834"/>
    <lineage>
        <taxon>Eukaryota</taxon>
        <taxon>Eukaryota incertae sedis</taxon>
    </lineage>
</organism>
<dbReference type="PRINTS" id="PR01410">
    <property type="entry name" value="CCBIOGENESIS"/>
</dbReference>
<keyword evidence="3" id="KW-0472">Membrane</keyword>
<evidence type="ECO:0000259" key="5">
    <source>
        <dbReference type="Pfam" id="PF16327"/>
    </source>
</evidence>
<dbReference type="GO" id="GO:0020037">
    <property type="term" value="F:heme binding"/>
    <property type="evidence" value="ECO:0007669"/>
    <property type="project" value="InterPro"/>
</dbReference>
<comment type="similarity">
    <text evidence="1">Belongs to the CcmF/CycK/Ccl1/NrfE/CcsA family.</text>
</comment>
<feature type="transmembrane region" description="Helical" evidence="3">
    <location>
        <begin position="255"/>
        <end position="273"/>
    </location>
</feature>
<feature type="transmembrane region" description="Helical" evidence="3">
    <location>
        <begin position="466"/>
        <end position="484"/>
    </location>
</feature>
<feature type="transmembrane region" description="Helical" evidence="3">
    <location>
        <begin position="496"/>
        <end position="518"/>
    </location>
</feature>
<dbReference type="InterPro" id="IPR002541">
    <property type="entry name" value="Cyt_c_assembly"/>
</dbReference>
<dbReference type="GeneID" id="30214248"/>
<dbReference type="GO" id="GO:0015232">
    <property type="term" value="F:heme transmembrane transporter activity"/>
    <property type="evidence" value="ECO:0007669"/>
    <property type="project" value="InterPro"/>
</dbReference>
<dbReference type="GeneID" id="30214177"/>
<protein>
    <submittedName>
        <fullName evidence="6">Heme lyase</fullName>
    </submittedName>
</protein>
<feature type="domain" description="Cytochrome c assembly protein" evidence="4">
    <location>
        <begin position="74"/>
        <end position="301"/>
    </location>
</feature>
<evidence type="ECO:0000256" key="1">
    <source>
        <dbReference type="ARBA" id="ARBA00009186"/>
    </source>
</evidence>
<keyword evidence="6" id="KW-0456">Lyase</keyword>
<keyword evidence="2" id="KW-0201">Cytochrome c-type biogenesis</keyword>
<dbReference type="GO" id="GO:0016829">
    <property type="term" value="F:lyase activity"/>
    <property type="evidence" value="ECO:0007669"/>
    <property type="project" value="UniProtKB-KW"/>
</dbReference>
<evidence type="ECO:0000313" key="6">
    <source>
        <dbReference type="EMBL" id="BAV82425.1"/>
    </source>
</evidence>
<feature type="transmembrane region" description="Helical" evidence="3">
    <location>
        <begin position="318"/>
        <end position="340"/>
    </location>
</feature>
<name>A0A1E1GHT5_9EUKA</name>
<feature type="domain" description="Cytochrome c-type biogenesis protein CcmF C-terminal" evidence="5">
    <location>
        <begin position="360"/>
        <end position="645"/>
    </location>
</feature>
<dbReference type="EMBL" id="AP017433">
    <property type="protein sequence ID" value="BAV82396.1"/>
    <property type="molecule type" value="Genomic_DNA"/>
</dbReference>
<dbReference type="EMBL" id="AP017433">
    <property type="protein sequence ID" value="BAV82425.1"/>
    <property type="molecule type" value="Genomic_DNA"/>
</dbReference>
<keyword evidence="3" id="KW-0812">Transmembrane</keyword>
<feature type="transmembrane region" description="Helical" evidence="3">
    <location>
        <begin position="627"/>
        <end position="647"/>
    </location>
</feature>
<feature type="transmembrane region" description="Helical" evidence="3">
    <location>
        <begin position="434"/>
        <end position="454"/>
    </location>
</feature>
<geneLocation type="mitochondrion" evidence="6"/>
<feature type="transmembrane region" description="Helical" evidence="3">
    <location>
        <begin position="115"/>
        <end position="136"/>
    </location>
</feature>
<feature type="transmembrane region" description="Helical" evidence="3">
    <location>
        <begin position="404"/>
        <end position="422"/>
    </location>
</feature>
<dbReference type="PANTHER" id="PTHR43653:SF4">
    <property type="entry name" value="CYTOCHROME C BIOGENESIS CCMF N-TERMINAL-LIKE MITOCHONDRIAL PROTEIN 1-RELATED"/>
    <property type="match status" value="1"/>
</dbReference>
<evidence type="ECO:0000256" key="3">
    <source>
        <dbReference type="SAM" id="Phobius"/>
    </source>
</evidence>
<dbReference type="Pfam" id="PF16327">
    <property type="entry name" value="CcmF_C"/>
    <property type="match status" value="1"/>
</dbReference>
<evidence type="ECO:0000256" key="2">
    <source>
        <dbReference type="ARBA" id="ARBA00022748"/>
    </source>
</evidence>
<evidence type="ECO:0000259" key="4">
    <source>
        <dbReference type="Pfam" id="PF01578"/>
    </source>
</evidence>
<feature type="transmembrane region" description="Helical" evidence="3">
    <location>
        <begin position="81"/>
        <end position="99"/>
    </location>
</feature>
<dbReference type="InterPro" id="IPR003567">
    <property type="entry name" value="Cyt_c_biogenesis"/>
</dbReference>
<feature type="transmembrane region" description="Helical" evidence="3">
    <location>
        <begin position="280"/>
        <end position="298"/>
    </location>
</feature>
<feature type="transmembrane region" description="Helical" evidence="3">
    <location>
        <begin position="156"/>
        <end position="179"/>
    </location>
</feature>
<sequence>MLVLIGNLSLLISIFHSIINLLNETKTIKYIHIFTVFSFLILILLNINTDISVLNVIEYSNSKEPLLYKISGTWGNHEGSFLLWCTVLTSYSFMLEYFLKKIDLNILKQTLQIQLYFLFFFFCYSFFTSNPFLITYFQHIDGFPLNPILQDIVLSIHPPCLYIGYVGFSVIFSLGFILIKLNKVNFIYNIVGLYKFKIDYYYKSNLRLIYLYIQFFLSFCWSFLTFGILLGSWWSYYELGWGGWWFWDPVENASLLPWLIGLGLIHIFLLNLADVSIKNWVIFLSLFSFLLTVIGLFIVRSGFLESVHSFASDQSRGYWLLTFVIILFFVFLYGIVNIFLKKSDEIVIYKVFFNKNITKDVILLNNLFLIVFCIVILLITLLPLFLKILNLQERSFGPSFFNELLVPLFFPFFLLMVLSFNFKTLKKKIFIYNFLKPSFLFSFVTSLLIIFLFFYKYGSVISMEEILPWFFILLSIFGILYLFYNNIIYTVKNYISVLSHFSIYLFVIGATSSSYFFLEQTGVMVPGDIQVFNNGLVCVFRNLNQLENLSYHSVFGDFLITSQSNISDNYLDNVKGILFPERRFYYINEFFSTKSSIYTNNFYDIVVILGEGSYNLGWFVQISIKPFLSFIWFGGFLLVISSFLMYLKLLKIIKYIS</sequence>